<dbReference type="Proteomes" id="UP000316252">
    <property type="component" value="Unassembled WGS sequence"/>
</dbReference>
<organism evidence="3 4">
    <name type="scientific">Schumannella soli</name>
    <dbReference type="NCBI Taxonomy" id="2590779"/>
    <lineage>
        <taxon>Bacteria</taxon>
        <taxon>Bacillati</taxon>
        <taxon>Actinomycetota</taxon>
        <taxon>Actinomycetes</taxon>
        <taxon>Micrococcales</taxon>
        <taxon>Microbacteriaceae</taxon>
        <taxon>Schumannella</taxon>
    </lineage>
</organism>
<dbReference type="GO" id="GO:0008757">
    <property type="term" value="F:S-adenosylmethionine-dependent methyltransferase activity"/>
    <property type="evidence" value="ECO:0007669"/>
    <property type="project" value="InterPro"/>
</dbReference>
<dbReference type="SUPFAM" id="SSF53335">
    <property type="entry name" value="S-adenosyl-L-methionine-dependent methyltransferases"/>
    <property type="match status" value="1"/>
</dbReference>
<dbReference type="GO" id="GO:0009312">
    <property type="term" value="P:oligosaccharide biosynthetic process"/>
    <property type="evidence" value="ECO:0007669"/>
    <property type="project" value="InterPro"/>
</dbReference>
<evidence type="ECO:0000256" key="1">
    <source>
        <dbReference type="ARBA" id="ARBA00022833"/>
    </source>
</evidence>
<dbReference type="GO" id="GO:0032259">
    <property type="term" value="P:methylation"/>
    <property type="evidence" value="ECO:0007669"/>
    <property type="project" value="UniProtKB-KW"/>
</dbReference>
<gene>
    <name evidence="3" type="ORF">FJ657_02215</name>
</gene>
<name>A0A506Y4J9_9MICO</name>
<dbReference type="InterPro" id="IPR029063">
    <property type="entry name" value="SAM-dependent_MTases_sf"/>
</dbReference>
<dbReference type="GO" id="GO:0016137">
    <property type="term" value="P:glycoside metabolic process"/>
    <property type="evidence" value="ECO:0007669"/>
    <property type="project" value="UniProtKB-ARBA"/>
</dbReference>
<keyword evidence="1" id="KW-0862">Zinc</keyword>
<sequence>MTGFDIHAPGTSSEEWEQRFREAPPRPLAWHDATELIVVAAHPDDETLGCAGLIFEAAHRAMPVHVVIVTDGESSHPGSSSTTRDELRARRREESAAALSILAPGSRVEWIGAPDGAAENGTAELTAALDRLLDAAALPLVASVWSGDRHHDHRVVGDLVEQIAQRHGARHLAFPIWAWHWADPAGDALLTAALRSLELTPETRAAKRLAITQHRSQTDPLSADPADRAVLEPHVLEHFDRGAEVFIEVESTVDKAGAPREAVAREYFDDKYHRKRDPWGFETRWYERRKRALTLAMLTAPRYGRVLELGCALGTLTRELAERADAVLATDIAPEAVARALETVAGHPHVEVIEHDLAEGLPAGRFDLIVLSEIGYYLDAASLTSVAVQLSDALSDDGELLLCHWRADVGEHRLGGDDVHDIVRTASGLSSVSRVDDPDALIEVLRRDPLSVAQREGLRD</sequence>
<dbReference type="GO" id="GO:0016811">
    <property type="term" value="F:hydrolase activity, acting on carbon-nitrogen (but not peptide) bonds, in linear amides"/>
    <property type="evidence" value="ECO:0007669"/>
    <property type="project" value="TreeGrafter"/>
</dbReference>
<evidence type="ECO:0000313" key="3">
    <source>
        <dbReference type="EMBL" id="TPW77516.1"/>
    </source>
</evidence>
<evidence type="ECO:0000256" key="2">
    <source>
        <dbReference type="SAM" id="MobiDB-lite"/>
    </source>
</evidence>
<keyword evidence="3" id="KW-0489">Methyltransferase</keyword>
<feature type="region of interest" description="Disordered" evidence="2">
    <location>
        <begin position="70"/>
        <end position="90"/>
    </location>
</feature>
<dbReference type="PANTHER" id="PTHR12993">
    <property type="entry name" value="N-ACETYLGLUCOSAMINYL-PHOSPHATIDYLINOSITOL DE-N-ACETYLASE-RELATED"/>
    <property type="match status" value="1"/>
</dbReference>
<dbReference type="InterPro" id="IPR024078">
    <property type="entry name" value="LmbE-like_dom_sf"/>
</dbReference>
<dbReference type="PANTHER" id="PTHR12993:SF29">
    <property type="entry name" value="BLR3841 PROTEIN"/>
    <property type="match status" value="1"/>
</dbReference>
<dbReference type="InterPro" id="IPR003737">
    <property type="entry name" value="GlcNAc_PI_deacetylase-related"/>
</dbReference>
<keyword evidence="4" id="KW-1185">Reference proteome</keyword>
<dbReference type="RefSeq" id="WP_141162044.1">
    <property type="nucleotide sequence ID" value="NZ_VHQG01000001.1"/>
</dbReference>
<dbReference type="Gene3D" id="3.40.50.10320">
    <property type="entry name" value="LmbE-like"/>
    <property type="match status" value="1"/>
</dbReference>
<dbReference type="Pfam" id="PF05401">
    <property type="entry name" value="NodS"/>
    <property type="match status" value="1"/>
</dbReference>
<dbReference type="AlphaFoldDB" id="A0A506Y4J9"/>
<protein>
    <submittedName>
        <fullName evidence="3">Methyltransferase domain-containing protein</fullName>
    </submittedName>
</protein>
<dbReference type="OrthoDB" id="116799at2"/>
<evidence type="ECO:0000313" key="4">
    <source>
        <dbReference type="Proteomes" id="UP000316252"/>
    </source>
</evidence>
<dbReference type="EMBL" id="VHQG01000001">
    <property type="protein sequence ID" value="TPW77516.1"/>
    <property type="molecule type" value="Genomic_DNA"/>
</dbReference>
<dbReference type="Gene3D" id="3.40.50.150">
    <property type="entry name" value="Vaccinia Virus protein VP39"/>
    <property type="match status" value="1"/>
</dbReference>
<accession>A0A506Y4J9</accession>
<keyword evidence="3" id="KW-0808">Transferase</keyword>
<dbReference type="CDD" id="cd02440">
    <property type="entry name" value="AdoMet_MTases"/>
    <property type="match status" value="1"/>
</dbReference>
<dbReference type="InterPro" id="IPR008715">
    <property type="entry name" value="SAM-MeTfrase_NodS-like"/>
</dbReference>
<dbReference type="SUPFAM" id="SSF102588">
    <property type="entry name" value="LmbE-like"/>
    <property type="match status" value="1"/>
</dbReference>
<dbReference type="Pfam" id="PF02585">
    <property type="entry name" value="PIG-L"/>
    <property type="match status" value="1"/>
</dbReference>
<proteinExistence type="predicted"/>
<reference evidence="3 4" key="1">
    <citation type="submission" date="2019-06" db="EMBL/GenBank/DDBJ databases">
        <authorList>
            <person name="Li F."/>
        </authorList>
    </citation>
    <scope>NUCLEOTIDE SEQUENCE [LARGE SCALE GENOMIC DNA]</scope>
    <source>
        <strain evidence="3 4">10F1D-1</strain>
    </source>
</reference>
<comment type="caution">
    <text evidence="3">The sequence shown here is derived from an EMBL/GenBank/DDBJ whole genome shotgun (WGS) entry which is preliminary data.</text>
</comment>